<dbReference type="CDD" id="cd09274">
    <property type="entry name" value="RNase_HI_RT_Ty3"/>
    <property type="match status" value="1"/>
</dbReference>
<name>A0ABQ5B3Q1_9ASTR</name>
<evidence type="ECO:0000259" key="2">
    <source>
        <dbReference type="PROSITE" id="PS50878"/>
    </source>
</evidence>
<dbReference type="PANTHER" id="PTHR37984:SF5">
    <property type="entry name" value="PROTEIN NYNRIN-LIKE"/>
    <property type="match status" value="1"/>
</dbReference>
<keyword evidence="3" id="KW-0548">Nucleotidyltransferase</keyword>
<dbReference type="InterPro" id="IPR043128">
    <property type="entry name" value="Rev_trsase/Diguanyl_cyclase"/>
</dbReference>
<dbReference type="SUPFAM" id="SSF56672">
    <property type="entry name" value="DNA/RNA polymerases"/>
    <property type="match status" value="1"/>
</dbReference>
<keyword evidence="3" id="KW-0695">RNA-directed DNA polymerase</keyword>
<gene>
    <name evidence="3" type="ORF">Tco_0842769</name>
</gene>
<dbReference type="Pfam" id="PF17919">
    <property type="entry name" value="RT_RNaseH_2"/>
    <property type="match status" value="1"/>
</dbReference>
<keyword evidence="4" id="KW-1185">Reference proteome</keyword>
<evidence type="ECO:0000256" key="1">
    <source>
        <dbReference type="ARBA" id="ARBA00023268"/>
    </source>
</evidence>
<dbReference type="InterPro" id="IPR043502">
    <property type="entry name" value="DNA/RNA_pol_sf"/>
</dbReference>
<dbReference type="Gene3D" id="3.30.70.270">
    <property type="match status" value="3"/>
</dbReference>
<dbReference type="Gene3D" id="1.10.340.70">
    <property type="match status" value="1"/>
</dbReference>
<dbReference type="InterPro" id="IPR041588">
    <property type="entry name" value="Integrase_H2C2"/>
</dbReference>
<comment type="caution">
    <text evidence="3">The sequence shown here is derived from an EMBL/GenBank/DDBJ whole genome shotgun (WGS) entry which is preliminary data.</text>
</comment>
<dbReference type="Pfam" id="PF17921">
    <property type="entry name" value="Integrase_H2C2"/>
    <property type="match status" value="1"/>
</dbReference>
<dbReference type="InterPro" id="IPR050951">
    <property type="entry name" value="Retrovirus_Pol_polyprotein"/>
</dbReference>
<reference evidence="3" key="2">
    <citation type="submission" date="2022-01" db="EMBL/GenBank/DDBJ databases">
        <authorList>
            <person name="Yamashiro T."/>
            <person name="Shiraishi A."/>
            <person name="Satake H."/>
            <person name="Nakayama K."/>
        </authorList>
    </citation>
    <scope>NUCLEOTIDE SEQUENCE</scope>
</reference>
<protein>
    <submittedName>
        <fullName evidence="3">Reverse transcriptase domain-containing protein</fullName>
    </submittedName>
</protein>
<dbReference type="InterPro" id="IPR041577">
    <property type="entry name" value="RT_RNaseH_2"/>
</dbReference>
<feature type="domain" description="Reverse transcriptase" evidence="2">
    <location>
        <begin position="1"/>
        <end position="189"/>
    </location>
</feature>
<evidence type="ECO:0000313" key="3">
    <source>
        <dbReference type="EMBL" id="GJT08307.1"/>
    </source>
</evidence>
<sequence length="492" mass="56946">MRFQIDLIPGAAPVARAPYRLTPSEMKELWEQLKELSDKGFIRPSSSPWGAPILFVKKKDEPFRMCIDYRELNKLTVKNRYPLPRINDLFDQLQGSSVYSKIDLRSVMPFGLTNAPAVFMDLMNRVCKPYLDKFVIVFIDDILIYSKNKQEHEEHLKLILELLKKEELYAKFSKCEFWIPKVQFLGHVIDSKGIHVDPAKIESIKDWASPKSPTEIRQFLGLAGYYRRFIEGFSKIAKPMTKLTQKKVKFEWGDKQETTFQLLKQKLCSAPILALPEGSEDFIVYCDASIKGLGAVLMQREKVIAYASRQLKIHEKNYTTHDLELGARRWLELLSDYDCEIRYHPGKANVVADALSRKEREPPLRTEARKPENIKNEDVGGMLVENSKDPEKLRTEKLEPRADGTLCLNGRSWLPCYGDLRTVIMHESHKSKYSIHSGSKKMYQDMKKLYWWPNMKANIATYVSKCLTCAKVKAEHQRPSGLLVQPDIPQWK</sequence>
<dbReference type="Pfam" id="PF00078">
    <property type="entry name" value="RVT_1"/>
    <property type="match status" value="1"/>
</dbReference>
<keyword evidence="1" id="KW-0511">Multifunctional enzyme</keyword>
<proteinExistence type="predicted"/>
<dbReference type="InterPro" id="IPR000477">
    <property type="entry name" value="RT_dom"/>
</dbReference>
<reference evidence="3" key="1">
    <citation type="journal article" date="2022" name="Int. J. Mol. Sci.">
        <title>Draft Genome of Tanacetum Coccineum: Genomic Comparison of Closely Related Tanacetum-Family Plants.</title>
        <authorList>
            <person name="Yamashiro T."/>
            <person name="Shiraishi A."/>
            <person name="Nakayama K."/>
            <person name="Satake H."/>
        </authorList>
    </citation>
    <scope>NUCLEOTIDE SEQUENCE</scope>
</reference>
<dbReference type="PROSITE" id="PS50878">
    <property type="entry name" value="RT_POL"/>
    <property type="match status" value="1"/>
</dbReference>
<dbReference type="Gene3D" id="3.10.10.10">
    <property type="entry name" value="HIV Type 1 Reverse Transcriptase, subunit A, domain 1"/>
    <property type="match status" value="1"/>
</dbReference>
<accession>A0ABQ5B3Q1</accession>
<dbReference type="EMBL" id="BQNB010012818">
    <property type="protein sequence ID" value="GJT08307.1"/>
    <property type="molecule type" value="Genomic_DNA"/>
</dbReference>
<dbReference type="GO" id="GO:0003964">
    <property type="term" value="F:RNA-directed DNA polymerase activity"/>
    <property type="evidence" value="ECO:0007669"/>
    <property type="project" value="UniProtKB-KW"/>
</dbReference>
<dbReference type="PANTHER" id="PTHR37984">
    <property type="entry name" value="PROTEIN CBG26694"/>
    <property type="match status" value="1"/>
</dbReference>
<evidence type="ECO:0000313" key="4">
    <source>
        <dbReference type="Proteomes" id="UP001151760"/>
    </source>
</evidence>
<organism evidence="3 4">
    <name type="scientific">Tanacetum coccineum</name>
    <dbReference type="NCBI Taxonomy" id="301880"/>
    <lineage>
        <taxon>Eukaryota</taxon>
        <taxon>Viridiplantae</taxon>
        <taxon>Streptophyta</taxon>
        <taxon>Embryophyta</taxon>
        <taxon>Tracheophyta</taxon>
        <taxon>Spermatophyta</taxon>
        <taxon>Magnoliopsida</taxon>
        <taxon>eudicotyledons</taxon>
        <taxon>Gunneridae</taxon>
        <taxon>Pentapetalae</taxon>
        <taxon>asterids</taxon>
        <taxon>campanulids</taxon>
        <taxon>Asterales</taxon>
        <taxon>Asteraceae</taxon>
        <taxon>Asteroideae</taxon>
        <taxon>Anthemideae</taxon>
        <taxon>Anthemidinae</taxon>
        <taxon>Tanacetum</taxon>
    </lineage>
</organism>
<dbReference type="Proteomes" id="UP001151760">
    <property type="component" value="Unassembled WGS sequence"/>
</dbReference>
<dbReference type="CDD" id="cd01647">
    <property type="entry name" value="RT_LTR"/>
    <property type="match status" value="1"/>
</dbReference>
<keyword evidence="3" id="KW-0808">Transferase</keyword>